<evidence type="ECO:0000256" key="1">
    <source>
        <dbReference type="SAM" id="MobiDB-lite"/>
    </source>
</evidence>
<sequence>MAGSAGRNRVGTTTHPSNIARTVDQTDVHDPLPGSKRAGKMPVHDLAHHNNPETASEQHAPLTQPSAQENAQSSRLRSSAAASNQEASMQTLPVVSHRFKNNALITRYLQRGTNRSQPPLWPNNNDEEELIDLDAAIVPAAAPPSPPAWAQAILAVLDPARQQGPATNMWHSDLALAGPVQFNTFVERGPGYVQVLVLITAPTLVVGRLSVRGLETWPVIADMDW</sequence>
<dbReference type="Proteomes" id="UP000070133">
    <property type="component" value="Unassembled WGS sequence"/>
</dbReference>
<organism evidence="2 3">
    <name type="scientific">Pseudocercospora eumusae</name>
    <dbReference type="NCBI Taxonomy" id="321146"/>
    <lineage>
        <taxon>Eukaryota</taxon>
        <taxon>Fungi</taxon>
        <taxon>Dikarya</taxon>
        <taxon>Ascomycota</taxon>
        <taxon>Pezizomycotina</taxon>
        <taxon>Dothideomycetes</taxon>
        <taxon>Dothideomycetidae</taxon>
        <taxon>Mycosphaerellales</taxon>
        <taxon>Mycosphaerellaceae</taxon>
        <taxon>Pseudocercospora</taxon>
    </lineage>
</organism>
<reference evidence="2 3" key="1">
    <citation type="submission" date="2015-07" db="EMBL/GenBank/DDBJ databases">
        <title>Comparative genomics of the Sigatoka disease complex on banana suggests a link between parallel evolutionary changes in Pseudocercospora fijiensis and Pseudocercospora eumusae and increased virulence on the banana host.</title>
        <authorList>
            <person name="Chang T.-C."/>
            <person name="Salvucci A."/>
            <person name="Crous P.W."/>
            <person name="Stergiopoulos I."/>
        </authorList>
    </citation>
    <scope>NUCLEOTIDE SEQUENCE [LARGE SCALE GENOMIC DNA]</scope>
    <source>
        <strain evidence="2 3">CBS 114824</strain>
    </source>
</reference>
<feature type="compositionally biased region" description="Low complexity" evidence="1">
    <location>
        <begin position="70"/>
        <end position="85"/>
    </location>
</feature>
<feature type="compositionally biased region" description="Basic and acidic residues" evidence="1">
    <location>
        <begin position="42"/>
        <end position="51"/>
    </location>
</feature>
<dbReference type="EMBL" id="LFZN01000059">
    <property type="protein sequence ID" value="KXT01222.1"/>
    <property type="molecule type" value="Genomic_DNA"/>
</dbReference>
<dbReference type="AlphaFoldDB" id="A0A139HFQ0"/>
<name>A0A139HFQ0_9PEZI</name>
<comment type="caution">
    <text evidence="2">The sequence shown here is derived from an EMBL/GenBank/DDBJ whole genome shotgun (WGS) entry which is preliminary data.</text>
</comment>
<feature type="compositionally biased region" description="Polar residues" evidence="1">
    <location>
        <begin position="10"/>
        <end position="23"/>
    </location>
</feature>
<accession>A0A139HFQ0</accession>
<feature type="compositionally biased region" description="Polar residues" evidence="1">
    <location>
        <begin position="52"/>
        <end position="69"/>
    </location>
</feature>
<evidence type="ECO:0000313" key="2">
    <source>
        <dbReference type="EMBL" id="KXT01222.1"/>
    </source>
</evidence>
<gene>
    <name evidence="2" type="ORF">AC578_3812</name>
</gene>
<protein>
    <submittedName>
        <fullName evidence="2">Uncharacterized protein</fullName>
    </submittedName>
</protein>
<keyword evidence="3" id="KW-1185">Reference proteome</keyword>
<proteinExistence type="predicted"/>
<evidence type="ECO:0000313" key="3">
    <source>
        <dbReference type="Proteomes" id="UP000070133"/>
    </source>
</evidence>
<feature type="region of interest" description="Disordered" evidence="1">
    <location>
        <begin position="1"/>
        <end position="88"/>
    </location>
</feature>